<feature type="coiled-coil region" evidence="1">
    <location>
        <begin position="53"/>
        <end position="120"/>
    </location>
</feature>
<evidence type="ECO:0000313" key="3">
    <source>
        <dbReference type="Proteomes" id="UP000593572"/>
    </source>
</evidence>
<protein>
    <submittedName>
        <fullName evidence="2">Uncharacterized protein</fullName>
    </submittedName>
</protein>
<comment type="caution">
    <text evidence="2">The sequence shown here is derived from an EMBL/GenBank/DDBJ whole genome shotgun (WGS) entry which is preliminary data.</text>
</comment>
<keyword evidence="1" id="KW-0175">Coiled coil</keyword>
<evidence type="ECO:0000256" key="1">
    <source>
        <dbReference type="SAM" id="Coils"/>
    </source>
</evidence>
<sequence>MSNEELLGWCPMRFCTDAETSTGSLCLEIEELKRVNENIPGPSLEGVRSIEEYLQAQTQNEALEKILSESRNEKGELKARVAEHEKTLHHYRNHNSVMELRESLGKIEEMKRRVEELEMAL</sequence>
<evidence type="ECO:0000313" key="2">
    <source>
        <dbReference type="EMBL" id="MBA0575893.1"/>
    </source>
</evidence>
<dbReference type="AlphaFoldDB" id="A0A7J8NGC5"/>
<gene>
    <name evidence="2" type="ORF">Golob_027946</name>
</gene>
<proteinExistence type="predicted"/>
<organism evidence="2 3">
    <name type="scientific">Gossypium lobatum</name>
    <dbReference type="NCBI Taxonomy" id="34289"/>
    <lineage>
        <taxon>Eukaryota</taxon>
        <taxon>Viridiplantae</taxon>
        <taxon>Streptophyta</taxon>
        <taxon>Embryophyta</taxon>
        <taxon>Tracheophyta</taxon>
        <taxon>Spermatophyta</taxon>
        <taxon>Magnoliopsida</taxon>
        <taxon>eudicotyledons</taxon>
        <taxon>Gunneridae</taxon>
        <taxon>Pentapetalae</taxon>
        <taxon>rosids</taxon>
        <taxon>malvids</taxon>
        <taxon>Malvales</taxon>
        <taxon>Malvaceae</taxon>
        <taxon>Malvoideae</taxon>
        <taxon>Gossypium</taxon>
    </lineage>
</organism>
<name>A0A7J8NGC5_9ROSI</name>
<keyword evidence="3" id="KW-1185">Reference proteome</keyword>
<dbReference type="Proteomes" id="UP000593572">
    <property type="component" value="Unassembled WGS sequence"/>
</dbReference>
<dbReference type="EMBL" id="JABEZX010306867">
    <property type="protein sequence ID" value="MBA0575893.1"/>
    <property type="molecule type" value="Genomic_DNA"/>
</dbReference>
<reference evidence="2 3" key="1">
    <citation type="journal article" date="2019" name="Genome Biol. Evol.">
        <title>Insights into the evolution of the New World diploid cottons (Gossypium, subgenus Houzingenia) based on genome sequencing.</title>
        <authorList>
            <person name="Grover C.E."/>
            <person name="Arick M.A. 2nd"/>
            <person name="Thrash A."/>
            <person name="Conover J.L."/>
            <person name="Sanders W.S."/>
            <person name="Peterson D.G."/>
            <person name="Frelichowski J.E."/>
            <person name="Scheffler J.A."/>
            <person name="Scheffler B.E."/>
            <person name="Wendel J.F."/>
        </authorList>
    </citation>
    <scope>NUCLEOTIDE SEQUENCE [LARGE SCALE GENOMIC DNA]</scope>
    <source>
        <strain evidence="2">157</strain>
        <tissue evidence="2">Leaf</tissue>
    </source>
</reference>
<accession>A0A7J8NGC5</accession>